<keyword evidence="2" id="KW-1185">Reference proteome</keyword>
<evidence type="ECO:0000313" key="1">
    <source>
        <dbReference type="EMBL" id="MCV2232823.1"/>
    </source>
</evidence>
<sequence>MIIVNMPMALIDEQPLGISLLENNPFIHASTPELFHRVLPKLIDKTDLAIILIDETKLDSVVKYEDKNNNQLFYPHIYGPINRAAIVSIHPFVVKDGQWIPPERIASDFEF</sequence>
<dbReference type="EMBL" id="JAOVQM010000011">
    <property type="protein sequence ID" value="MCV2232823.1"/>
    <property type="molecule type" value="Genomic_DNA"/>
</dbReference>
<reference evidence="1" key="1">
    <citation type="submission" date="2022-09" db="EMBL/GenBank/DDBJ databases">
        <title>Novel Mycoplasma species identified in domestic and wild animals.</title>
        <authorList>
            <person name="Volokhov D.V."/>
            <person name="Furtak V.A."/>
            <person name="Zagorodnyaya T.A."/>
        </authorList>
    </citation>
    <scope>NUCLEOTIDE SEQUENCE</scope>
    <source>
        <strain evidence="1">Oakley</strain>
    </source>
</reference>
<gene>
    <name evidence="1" type="ORF">N7548_08325</name>
</gene>
<evidence type="ECO:0000313" key="2">
    <source>
        <dbReference type="Proteomes" id="UP001177160"/>
    </source>
</evidence>
<dbReference type="InterPro" id="IPR009297">
    <property type="entry name" value="DUF952"/>
</dbReference>
<dbReference type="Gene3D" id="3.20.170.20">
    <property type="entry name" value="Protein of unknown function DUF952"/>
    <property type="match status" value="1"/>
</dbReference>
<dbReference type="RefSeq" id="WP_263609012.1">
    <property type="nucleotide sequence ID" value="NZ_JAOVQM010000011.1"/>
</dbReference>
<proteinExistence type="predicted"/>
<dbReference type="SUPFAM" id="SSF56399">
    <property type="entry name" value="ADP-ribosylation"/>
    <property type="match status" value="1"/>
</dbReference>
<organism evidence="1 2">
    <name type="scientific">Paracholeplasma manati</name>
    <dbReference type="NCBI Taxonomy" id="591373"/>
    <lineage>
        <taxon>Bacteria</taxon>
        <taxon>Bacillati</taxon>
        <taxon>Mycoplasmatota</taxon>
        <taxon>Mollicutes</taxon>
        <taxon>Acholeplasmatales</taxon>
        <taxon>Acholeplasmataceae</taxon>
        <taxon>Paracholeplasma</taxon>
    </lineage>
</organism>
<dbReference type="Proteomes" id="UP001177160">
    <property type="component" value="Unassembled WGS sequence"/>
</dbReference>
<comment type="caution">
    <text evidence="1">The sequence shown here is derived from an EMBL/GenBank/DDBJ whole genome shotgun (WGS) entry which is preliminary data.</text>
</comment>
<name>A0ABT2Y7U7_9MOLU</name>
<dbReference type="Pfam" id="PF06108">
    <property type="entry name" value="DUF952"/>
    <property type="match status" value="1"/>
</dbReference>
<protein>
    <submittedName>
        <fullName evidence="1">DUF952 domain-containing protein</fullName>
    </submittedName>
</protein>
<accession>A0ABT2Y7U7</accession>